<dbReference type="Pfam" id="PF01152">
    <property type="entry name" value="Bac_globin"/>
    <property type="match status" value="1"/>
</dbReference>
<feature type="region of interest" description="Disordered" evidence="5">
    <location>
        <begin position="1"/>
        <end position="20"/>
    </location>
</feature>
<proteinExistence type="predicted"/>
<accession>A0ABX0PWM4</accession>
<dbReference type="SUPFAM" id="SSF46458">
    <property type="entry name" value="Globin-like"/>
    <property type="match status" value="1"/>
</dbReference>
<comment type="caution">
    <text evidence="6">The sequence shown here is derived from an EMBL/GenBank/DDBJ whole genome shotgun (WGS) entry which is preliminary data.</text>
</comment>
<evidence type="ECO:0000256" key="2">
    <source>
        <dbReference type="ARBA" id="ARBA00022617"/>
    </source>
</evidence>
<keyword evidence="7" id="KW-1185">Reference proteome</keyword>
<dbReference type="EMBL" id="JAAQTO010000039">
    <property type="protein sequence ID" value="NIC06568.1"/>
    <property type="molecule type" value="Genomic_DNA"/>
</dbReference>
<evidence type="ECO:0000313" key="6">
    <source>
        <dbReference type="EMBL" id="NIC06568.1"/>
    </source>
</evidence>
<organism evidence="6 7">
    <name type="scientific">Billgrantia bachuensis</name>
    <dbReference type="NCBI Taxonomy" id="2717286"/>
    <lineage>
        <taxon>Bacteria</taxon>
        <taxon>Pseudomonadati</taxon>
        <taxon>Pseudomonadota</taxon>
        <taxon>Gammaproteobacteria</taxon>
        <taxon>Oceanospirillales</taxon>
        <taxon>Halomonadaceae</taxon>
        <taxon>Billgrantia</taxon>
    </lineage>
</organism>
<evidence type="ECO:0000256" key="4">
    <source>
        <dbReference type="ARBA" id="ARBA00023004"/>
    </source>
</evidence>
<dbReference type="InterPro" id="IPR009050">
    <property type="entry name" value="Globin-like_sf"/>
</dbReference>
<sequence length="145" mass="16340">MLRPLCRYHGTEPKPHPRKEHLDMNETLYDRLGGRAGIDKLCDRIVELHLQNDVAGPRYQALDQEALDRARIKVKEFIAAGSGGPVEYTGRSMIETHTGMNVSAAEYVAVMDDIMQAMNEMEYPRPVCDEVLGIAYSLKGEIIHK</sequence>
<keyword evidence="1" id="KW-0813">Transport</keyword>
<dbReference type="InterPro" id="IPR012292">
    <property type="entry name" value="Globin/Proto"/>
</dbReference>
<name>A0ABX0PWM4_9GAMM</name>
<keyword evidence="2" id="KW-0349">Heme</keyword>
<gene>
    <name evidence="6" type="ORF">HBJ55_14150</name>
</gene>
<dbReference type="Proteomes" id="UP001318321">
    <property type="component" value="Unassembled WGS sequence"/>
</dbReference>
<dbReference type="InterPro" id="IPR001486">
    <property type="entry name" value="Hemoglobin_trunc"/>
</dbReference>
<dbReference type="CDD" id="cd00454">
    <property type="entry name" value="TrHb1_N"/>
    <property type="match status" value="1"/>
</dbReference>
<evidence type="ECO:0000256" key="1">
    <source>
        <dbReference type="ARBA" id="ARBA00022448"/>
    </source>
</evidence>
<feature type="compositionally biased region" description="Basic and acidic residues" evidence="5">
    <location>
        <begin position="9"/>
        <end position="20"/>
    </location>
</feature>
<evidence type="ECO:0000256" key="5">
    <source>
        <dbReference type="SAM" id="MobiDB-lite"/>
    </source>
</evidence>
<evidence type="ECO:0000256" key="3">
    <source>
        <dbReference type="ARBA" id="ARBA00022723"/>
    </source>
</evidence>
<keyword evidence="3" id="KW-0479">Metal-binding</keyword>
<dbReference type="Gene3D" id="1.10.490.10">
    <property type="entry name" value="Globins"/>
    <property type="match status" value="1"/>
</dbReference>
<keyword evidence="4" id="KW-0408">Iron</keyword>
<protein>
    <submittedName>
        <fullName evidence="6">Group 1 truncated hemoglobin</fullName>
    </submittedName>
</protein>
<reference evidence="6 7" key="1">
    <citation type="submission" date="2020-03" db="EMBL/GenBank/DDBJ databases">
        <title>Identification of Halomonas strains.</title>
        <authorList>
            <person name="Xiao Z."/>
            <person name="Dong F."/>
            <person name="Wang Z."/>
            <person name="Zhao J.-Y."/>
        </authorList>
    </citation>
    <scope>NUCLEOTIDE SEQUENCE [LARGE SCALE GENOMIC DNA]</scope>
    <source>
        <strain evidence="6 7">DX6</strain>
    </source>
</reference>
<evidence type="ECO:0000313" key="7">
    <source>
        <dbReference type="Proteomes" id="UP001318321"/>
    </source>
</evidence>